<dbReference type="InterPro" id="IPR015915">
    <property type="entry name" value="Kelch-typ_b-propeller"/>
</dbReference>
<evidence type="ECO:0000313" key="4">
    <source>
        <dbReference type="Proteomes" id="UP001149090"/>
    </source>
</evidence>
<keyword evidence="2" id="KW-0677">Repeat</keyword>
<keyword evidence="1" id="KW-0880">Kelch repeat</keyword>
<gene>
    <name evidence="3" type="ORF">M0811_06576</name>
</gene>
<protein>
    <submittedName>
        <fullName evidence="3">Kelch domain-containing protein</fullName>
    </submittedName>
</protein>
<dbReference type="EMBL" id="JAPDFW010000063">
    <property type="protein sequence ID" value="KAJ5075714.1"/>
    <property type="molecule type" value="Genomic_DNA"/>
</dbReference>
<dbReference type="PANTHER" id="PTHR46093">
    <property type="entry name" value="ACYL-COA-BINDING DOMAIN-CONTAINING PROTEIN 5"/>
    <property type="match status" value="1"/>
</dbReference>
<reference evidence="3" key="1">
    <citation type="submission" date="2022-10" db="EMBL/GenBank/DDBJ databases">
        <title>Novel sulphate-reducing endosymbionts in the free-living metamonad Anaeramoeba.</title>
        <authorList>
            <person name="Jerlstrom-Hultqvist J."/>
            <person name="Cepicka I."/>
            <person name="Gallot-Lavallee L."/>
            <person name="Salas-Leiva D."/>
            <person name="Curtis B.A."/>
            <person name="Zahonova K."/>
            <person name="Pipaliya S."/>
            <person name="Dacks J."/>
            <person name="Roger A.J."/>
        </authorList>
    </citation>
    <scope>NUCLEOTIDE SEQUENCE</scope>
    <source>
        <strain evidence="3">BMAN</strain>
    </source>
</reference>
<comment type="caution">
    <text evidence="3">The sequence shown here is derived from an EMBL/GenBank/DDBJ whole genome shotgun (WGS) entry which is preliminary data.</text>
</comment>
<name>A0A9Q0RD36_ANAIG</name>
<dbReference type="Gene3D" id="2.120.10.80">
    <property type="entry name" value="Kelch-type beta propeller"/>
    <property type="match status" value="1"/>
</dbReference>
<dbReference type="Pfam" id="PF24681">
    <property type="entry name" value="Kelch_KLHDC2_KLHL20_DRC7"/>
    <property type="match status" value="1"/>
</dbReference>
<evidence type="ECO:0000313" key="3">
    <source>
        <dbReference type="EMBL" id="KAJ5075714.1"/>
    </source>
</evidence>
<sequence>MTHELYSWQKIEFKGKTPGGRAKPSCVIYNNNLWVFGGFFSSAPDFWNDMWTLNLQTLEWTKRKQLGVQPNTRWGNTTVLFQGRMYIYGGLNKESGRLADREDMYFYDLESEEWQAVEYRKSSEDEQIKIPQPRDYHTAVVYKNAMVVFAGWKYRFFGSTYFNDLWIFDFAKQTWKEITSEDSSPWPQARTSHTAVISQDKMFIFGGQTRAKDLNDLWCFDLRTNKWLEINTLGDIH</sequence>
<dbReference type="AlphaFoldDB" id="A0A9Q0RD36"/>
<keyword evidence="4" id="KW-1185">Reference proteome</keyword>
<dbReference type="SUPFAM" id="SSF117281">
    <property type="entry name" value="Kelch motif"/>
    <property type="match status" value="1"/>
</dbReference>
<evidence type="ECO:0000256" key="1">
    <source>
        <dbReference type="ARBA" id="ARBA00022441"/>
    </source>
</evidence>
<organism evidence="3 4">
    <name type="scientific">Anaeramoeba ignava</name>
    <name type="common">Anaerobic marine amoeba</name>
    <dbReference type="NCBI Taxonomy" id="1746090"/>
    <lineage>
        <taxon>Eukaryota</taxon>
        <taxon>Metamonada</taxon>
        <taxon>Anaeramoebidae</taxon>
        <taxon>Anaeramoeba</taxon>
    </lineage>
</organism>
<dbReference type="OrthoDB" id="10251809at2759"/>
<dbReference type="PANTHER" id="PTHR46093:SF18">
    <property type="entry name" value="FIBRONECTIN TYPE-III DOMAIN-CONTAINING PROTEIN"/>
    <property type="match status" value="1"/>
</dbReference>
<evidence type="ECO:0000256" key="2">
    <source>
        <dbReference type="ARBA" id="ARBA00022737"/>
    </source>
</evidence>
<accession>A0A9Q0RD36</accession>
<dbReference type="Proteomes" id="UP001149090">
    <property type="component" value="Unassembled WGS sequence"/>
</dbReference>
<proteinExistence type="predicted"/>